<sequence length="326" mass="36554">MALVQFCGDESDLDDAELWAVIDSAAASHSVQKQQPRNKASYFSPHSHHKTNSKNACGPVVTELPPSPCTDICPYPRPIPISSSRTIPQRAQKNQKRFQVEEDSRFSPSGEVVQRPWTTPPPQKLARYENSNNITNDSRRHQQNNNNNNNYACIVKPPQLQQSSSSSLPPSSFKNHPIQELGCRDIIDLKANVPVPAPAPAPANNFWNSSSTIPSMATFKNYQNTAMSILEKTDYISMQGKPFIKKSGWRKIAFFFNISFEIKDKTIQLDQNSNVLRAEFVIRASMQGGRFSDSWGSCDRGEKRFSKPNHDIPSTAETRAKTRACQ</sequence>
<evidence type="ECO:0000256" key="1">
    <source>
        <dbReference type="SAM" id="MobiDB-lite"/>
    </source>
</evidence>
<dbReference type="EMBL" id="JAHRHJ020000002">
    <property type="protein sequence ID" value="KAH9325590.1"/>
    <property type="molecule type" value="Genomic_DNA"/>
</dbReference>
<gene>
    <name evidence="2" type="ORF">KI387_005768</name>
</gene>
<accession>A0AA38GRN6</accession>
<dbReference type="PANTHER" id="PTHR37731:SF1">
    <property type="entry name" value="PEPTIDE TRANSPORTER FAMILY PROTEIN"/>
    <property type="match status" value="1"/>
</dbReference>
<feature type="compositionally biased region" description="Low complexity" evidence="1">
    <location>
        <begin position="80"/>
        <end position="90"/>
    </location>
</feature>
<keyword evidence="3" id="KW-1185">Reference proteome</keyword>
<proteinExistence type="predicted"/>
<name>A0AA38GRN6_TAXCH</name>
<evidence type="ECO:0000313" key="2">
    <source>
        <dbReference type="EMBL" id="KAH9325590.1"/>
    </source>
</evidence>
<feature type="non-terminal residue" evidence="2">
    <location>
        <position position="1"/>
    </location>
</feature>
<dbReference type="PANTHER" id="PTHR37731">
    <property type="entry name" value="PEPTIDE TRANSPORTER FAMILY PROTEIN"/>
    <property type="match status" value="1"/>
</dbReference>
<feature type="region of interest" description="Disordered" evidence="1">
    <location>
        <begin position="302"/>
        <end position="326"/>
    </location>
</feature>
<reference evidence="2 3" key="1">
    <citation type="journal article" date="2021" name="Nat. Plants">
        <title>The Taxus genome provides insights into paclitaxel biosynthesis.</title>
        <authorList>
            <person name="Xiong X."/>
            <person name="Gou J."/>
            <person name="Liao Q."/>
            <person name="Li Y."/>
            <person name="Zhou Q."/>
            <person name="Bi G."/>
            <person name="Li C."/>
            <person name="Du R."/>
            <person name="Wang X."/>
            <person name="Sun T."/>
            <person name="Guo L."/>
            <person name="Liang H."/>
            <person name="Lu P."/>
            <person name="Wu Y."/>
            <person name="Zhang Z."/>
            <person name="Ro D.K."/>
            <person name="Shang Y."/>
            <person name="Huang S."/>
            <person name="Yan J."/>
        </authorList>
    </citation>
    <scope>NUCLEOTIDE SEQUENCE [LARGE SCALE GENOMIC DNA]</scope>
    <source>
        <strain evidence="2">Ta-2019</strain>
    </source>
</reference>
<comment type="caution">
    <text evidence="2">The sequence shown here is derived from an EMBL/GenBank/DDBJ whole genome shotgun (WGS) entry which is preliminary data.</text>
</comment>
<evidence type="ECO:0000313" key="3">
    <source>
        <dbReference type="Proteomes" id="UP000824469"/>
    </source>
</evidence>
<dbReference type="OMA" id="EVVQRPW"/>
<feature type="compositionally biased region" description="Polar residues" evidence="1">
    <location>
        <begin position="27"/>
        <end position="38"/>
    </location>
</feature>
<protein>
    <submittedName>
        <fullName evidence="2">Uncharacterized protein</fullName>
    </submittedName>
</protein>
<dbReference type="Proteomes" id="UP000824469">
    <property type="component" value="Unassembled WGS sequence"/>
</dbReference>
<feature type="region of interest" description="Disordered" evidence="1">
    <location>
        <begin position="27"/>
        <end position="55"/>
    </location>
</feature>
<organism evidence="2 3">
    <name type="scientific">Taxus chinensis</name>
    <name type="common">Chinese yew</name>
    <name type="synonym">Taxus wallichiana var. chinensis</name>
    <dbReference type="NCBI Taxonomy" id="29808"/>
    <lineage>
        <taxon>Eukaryota</taxon>
        <taxon>Viridiplantae</taxon>
        <taxon>Streptophyta</taxon>
        <taxon>Embryophyta</taxon>
        <taxon>Tracheophyta</taxon>
        <taxon>Spermatophyta</taxon>
        <taxon>Pinopsida</taxon>
        <taxon>Pinidae</taxon>
        <taxon>Conifers II</taxon>
        <taxon>Cupressales</taxon>
        <taxon>Taxaceae</taxon>
        <taxon>Taxus</taxon>
    </lineage>
</organism>
<feature type="region of interest" description="Disordered" evidence="1">
    <location>
        <begin position="80"/>
        <end position="129"/>
    </location>
</feature>
<dbReference type="AlphaFoldDB" id="A0AA38GRN6"/>
<feature type="region of interest" description="Disordered" evidence="1">
    <location>
        <begin position="134"/>
        <end position="153"/>
    </location>
</feature>